<dbReference type="PANTHER" id="PTHR30055">
    <property type="entry name" value="HTH-TYPE TRANSCRIPTIONAL REGULATOR RUTR"/>
    <property type="match status" value="1"/>
</dbReference>
<comment type="caution">
    <text evidence="7">The sequence shown here is derived from an EMBL/GenBank/DDBJ whole genome shotgun (WGS) entry which is preliminary data.</text>
</comment>
<sequence length="236" mass="24868">MDIAHTPRYTCIALVKDGRWAVARGRGRDHDAVRQAIVDAAGTAVEQGGVESLTFRRVAATAGVSPGRVQHYFTDRASLVQACFDTVQDRARSRVEATLAAVEPSPAEVVTAILRTMIPRSPEDFRDLRVVTMFEALALTEPALGRALLEGHAELRRLLIDQVALVLRGPGSELEAAGATSPETLSDGLLATAGGLAVEVLHGHLGSEEANRALDAALACGLGKNTANGTEADLDT</sequence>
<name>A0ABV5X4U9_9MICO</name>
<evidence type="ECO:0000259" key="6">
    <source>
        <dbReference type="PROSITE" id="PS50977"/>
    </source>
</evidence>
<feature type="domain" description="HTH tetR-type" evidence="6">
    <location>
        <begin position="31"/>
        <end position="91"/>
    </location>
</feature>
<protein>
    <submittedName>
        <fullName evidence="7">TetR/AcrR family transcriptional regulator</fullName>
    </submittedName>
</protein>
<dbReference type="SUPFAM" id="SSF48498">
    <property type="entry name" value="Tetracyclin repressor-like, C-terminal domain"/>
    <property type="match status" value="1"/>
</dbReference>
<evidence type="ECO:0000256" key="3">
    <source>
        <dbReference type="ARBA" id="ARBA00023125"/>
    </source>
</evidence>
<evidence type="ECO:0000313" key="8">
    <source>
        <dbReference type="Proteomes" id="UP001589707"/>
    </source>
</evidence>
<dbReference type="Pfam" id="PF00440">
    <property type="entry name" value="TetR_N"/>
    <property type="match status" value="1"/>
</dbReference>
<dbReference type="Gene3D" id="1.10.357.10">
    <property type="entry name" value="Tetracycline Repressor, domain 2"/>
    <property type="match status" value="1"/>
</dbReference>
<keyword evidence="1" id="KW-0678">Repressor</keyword>
<dbReference type="InterPro" id="IPR009057">
    <property type="entry name" value="Homeodomain-like_sf"/>
</dbReference>
<dbReference type="PROSITE" id="PS50977">
    <property type="entry name" value="HTH_TETR_2"/>
    <property type="match status" value="1"/>
</dbReference>
<dbReference type="InterPro" id="IPR039538">
    <property type="entry name" value="BetI_C"/>
</dbReference>
<dbReference type="EMBL" id="JBHMAU010000113">
    <property type="protein sequence ID" value="MFB9777470.1"/>
    <property type="molecule type" value="Genomic_DNA"/>
</dbReference>
<evidence type="ECO:0000256" key="4">
    <source>
        <dbReference type="ARBA" id="ARBA00023163"/>
    </source>
</evidence>
<evidence type="ECO:0000256" key="2">
    <source>
        <dbReference type="ARBA" id="ARBA00023015"/>
    </source>
</evidence>
<proteinExistence type="predicted"/>
<dbReference type="InterPro" id="IPR050109">
    <property type="entry name" value="HTH-type_TetR-like_transc_reg"/>
</dbReference>
<keyword evidence="3 5" id="KW-0238">DNA-binding</keyword>
<dbReference type="Proteomes" id="UP001589707">
    <property type="component" value="Unassembled WGS sequence"/>
</dbReference>
<dbReference type="SUPFAM" id="SSF46689">
    <property type="entry name" value="Homeodomain-like"/>
    <property type="match status" value="1"/>
</dbReference>
<reference evidence="7 8" key="1">
    <citation type="submission" date="2024-09" db="EMBL/GenBank/DDBJ databases">
        <authorList>
            <person name="Sun Q."/>
            <person name="Mori K."/>
        </authorList>
    </citation>
    <scope>NUCLEOTIDE SEQUENCE [LARGE SCALE GENOMIC DNA]</scope>
    <source>
        <strain evidence="7 8">JCM 11683</strain>
    </source>
</reference>
<evidence type="ECO:0000256" key="5">
    <source>
        <dbReference type="PROSITE-ProRule" id="PRU00335"/>
    </source>
</evidence>
<feature type="DNA-binding region" description="H-T-H motif" evidence="5">
    <location>
        <begin position="54"/>
        <end position="73"/>
    </location>
</feature>
<keyword evidence="2" id="KW-0805">Transcription regulation</keyword>
<keyword evidence="8" id="KW-1185">Reference proteome</keyword>
<evidence type="ECO:0000256" key="1">
    <source>
        <dbReference type="ARBA" id="ARBA00022491"/>
    </source>
</evidence>
<evidence type="ECO:0000313" key="7">
    <source>
        <dbReference type="EMBL" id="MFB9777470.1"/>
    </source>
</evidence>
<gene>
    <name evidence="7" type="ORF">ACFFN1_13885</name>
</gene>
<dbReference type="PANTHER" id="PTHR30055:SF226">
    <property type="entry name" value="HTH-TYPE TRANSCRIPTIONAL REGULATOR PKSA"/>
    <property type="match status" value="1"/>
</dbReference>
<dbReference type="InterPro" id="IPR036271">
    <property type="entry name" value="Tet_transcr_reg_TetR-rel_C_sf"/>
</dbReference>
<dbReference type="RefSeq" id="WP_376841433.1">
    <property type="nucleotide sequence ID" value="NZ_JBHMAU010000113.1"/>
</dbReference>
<accession>A0ABV5X4U9</accession>
<organism evidence="7 8">
    <name type="scientific">Brevibacterium otitidis</name>
    <dbReference type="NCBI Taxonomy" id="53364"/>
    <lineage>
        <taxon>Bacteria</taxon>
        <taxon>Bacillati</taxon>
        <taxon>Actinomycetota</taxon>
        <taxon>Actinomycetes</taxon>
        <taxon>Micrococcales</taxon>
        <taxon>Brevibacteriaceae</taxon>
        <taxon>Brevibacterium</taxon>
    </lineage>
</organism>
<dbReference type="InterPro" id="IPR001647">
    <property type="entry name" value="HTH_TetR"/>
</dbReference>
<dbReference type="Pfam" id="PF13977">
    <property type="entry name" value="TetR_C_6"/>
    <property type="match status" value="1"/>
</dbReference>
<keyword evidence="4" id="KW-0804">Transcription</keyword>